<comment type="caution">
    <text evidence="7">The sequence shown here is derived from an EMBL/GenBank/DDBJ whole genome shotgun (WGS) entry which is preliminary data.</text>
</comment>
<gene>
    <name evidence="6" type="primary">mprF</name>
    <name evidence="7" type="ORF">Lpp123_01314</name>
</gene>
<feature type="transmembrane region" description="Helical" evidence="6">
    <location>
        <begin position="7"/>
        <end position="24"/>
    </location>
</feature>
<dbReference type="Proteomes" id="UP000014316">
    <property type="component" value="Unassembled WGS sequence"/>
</dbReference>
<accession>A0A829GKP1</accession>
<feature type="transmembrane region" description="Helical" evidence="6">
    <location>
        <begin position="256"/>
        <end position="280"/>
    </location>
</feature>
<keyword evidence="2" id="KW-1003">Cell membrane</keyword>
<dbReference type="GO" id="GO:0050071">
    <property type="term" value="F:phosphatidylglycerol lysyltransferase activity"/>
    <property type="evidence" value="ECO:0007669"/>
    <property type="project" value="UniProtKB-EC"/>
</dbReference>
<organism evidence="7 8">
    <name type="scientific">Lacticaseibacillus paracasei subsp. paracasei Lpp123</name>
    <dbReference type="NCBI Taxonomy" id="1256201"/>
    <lineage>
        <taxon>Bacteria</taxon>
        <taxon>Bacillati</taxon>
        <taxon>Bacillota</taxon>
        <taxon>Bacilli</taxon>
        <taxon>Lactobacillales</taxon>
        <taxon>Lactobacillaceae</taxon>
        <taxon>Lacticaseibacillus</taxon>
    </lineage>
</organism>
<feature type="transmembrane region" description="Helical" evidence="6">
    <location>
        <begin position="149"/>
        <end position="178"/>
    </location>
</feature>
<comment type="subcellular location">
    <subcellularLocation>
        <location evidence="1 6">Cell membrane</location>
        <topology evidence="1 6">Multi-pass membrane protein</topology>
    </subcellularLocation>
</comment>
<keyword evidence="6" id="KW-0046">Antibiotic resistance</keyword>
<evidence type="ECO:0000256" key="4">
    <source>
        <dbReference type="ARBA" id="ARBA00022989"/>
    </source>
</evidence>
<dbReference type="PANTHER" id="PTHR37693">
    <property type="entry name" value="PHOSPHATIDYLGLYCEROL LYSYLTRANSFERASE"/>
    <property type="match status" value="1"/>
</dbReference>
<evidence type="ECO:0000256" key="3">
    <source>
        <dbReference type="ARBA" id="ARBA00022692"/>
    </source>
</evidence>
<keyword evidence="4 6" id="KW-1133">Transmembrane helix</keyword>
<keyword evidence="6" id="KW-0808">Transferase</keyword>
<keyword evidence="3 6" id="KW-0812">Transmembrane</keyword>
<evidence type="ECO:0000313" key="8">
    <source>
        <dbReference type="Proteomes" id="UP000014316"/>
    </source>
</evidence>
<comment type="similarity">
    <text evidence="6">Belongs to the LPG synthase family.</text>
</comment>
<keyword evidence="6" id="KW-0443">Lipid metabolism</keyword>
<evidence type="ECO:0000256" key="6">
    <source>
        <dbReference type="RuleBase" id="RU363042"/>
    </source>
</evidence>
<proteinExistence type="inferred from homology"/>
<dbReference type="EMBL" id="ANJW01000077">
    <property type="protein sequence ID" value="EPC58634.1"/>
    <property type="molecule type" value="Genomic_DNA"/>
</dbReference>
<dbReference type="NCBIfam" id="TIGR00374">
    <property type="entry name" value="flippase-like domain"/>
    <property type="match status" value="1"/>
</dbReference>
<comment type="function">
    <text evidence="6">Catalyzes the transfer of a lysyl group from L-lysyl-tRNA(Lys) to membrane-bound phosphatidylglycerol (PG), which produces lysylphosphatidylglycerol (LPG), a major component of the bacterial membrane with a positive net charge. LPG synthesis contributes to bacterial virulence as it is involved in the resistance mechanism against cationic antimicrobial peptides (CAMP) produces by the host's immune system (defensins, cathelicidins) and by the competing microorganisms.</text>
</comment>
<evidence type="ECO:0000256" key="2">
    <source>
        <dbReference type="ARBA" id="ARBA00022475"/>
    </source>
</evidence>
<dbReference type="GO" id="GO:0046677">
    <property type="term" value="P:response to antibiotic"/>
    <property type="evidence" value="ECO:0007669"/>
    <property type="project" value="UniProtKB-KW"/>
</dbReference>
<dbReference type="GO" id="GO:0005886">
    <property type="term" value="C:plasma membrane"/>
    <property type="evidence" value="ECO:0007669"/>
    <property type="project" value="UniProtKB-SubCell"/>
</dbReference>
<sequence length="302" mass="33937">MTRKNKLAVLIMILIGAGIFIYEARDLNGAQLIHELLTLDLKWLLVAFLLMFGSWIIETFVVQIFIRSEADDLDFKTALRVPLVEQLFNAITPMASGGQPAQLFALMQSGVEAGRASSVLLMKFVVYQFMVLINFVLTLFIGFDQVSKHFGALALFIVFGFVIHVVVIVGLLMVMYYYKFTKKLVNLVMIPIGWFVKPEKKLAMQSNLDHKIDTFYAESLHLKREKKRVIKACLLTLVQLLLYYAVPYFVLLSLGVSHVSIVEVIVLHVMIVMIVSLFPIPGGAGGAEYSFKTLFATYVASP</sequence>
<dbReference type="GO" id="GO:0006629">
    <property type="term" value="P:lipid metabolic process"/>
    <property type="evidence" value="ECO:0007669"/>
    <property type="project" value="UniProtKB-KW"/>
</dbReference>
<name>A0A829GKP1_LACPA</name>
<feature type="non-terminal residue" evidence="7">
    <location>
        <position position="302"/>
    </location>
</feature>
<evidence type="ECO:0000256" key="1">
    <source>
        <dbReference type="ARBA" id="ARBA00004651"/>
    </source>
</evidence>
<protein>
    <recommendedName>
        <fullName evidence="6">Phosphatidylglycerol lysyltransferase</fullName>
        <ecNumber evidence="6">2.3.2.3</ecNumber>
    </recommendedName>
    <alternativeName>
        <fullName evidence="6">Lysylphosphatidylglycerol synthase</fullName>
    </alternativeName>
</protein>
<dbReference type="InterPro" id="IPR022791">
    <property type="entry name" value="L-PG_synthase/AglD"/>
</dbReference>
<dbReference type="EC" id="2.3.2.3" evidence="6"/>
<dbReference type="PANTHER" id="PTHR37693:SF1">
    <property type="entry name" value="INTEGRAL MEMBRANE PROTEIN"/>
    <property type="match status" value="1"/>
</dbReference>
<keyword evidence="5 6" id="KW-0472">Membrane</keyword>
<feature type="transmembrane region" description="Helical" evidence="6">
    <location>
        <begin position="229"/>
        <end position="250"/>
    </location>
</feature>
<evidence type="ECO:0000256" key="5">
    <source>
        <dbReference type="ARBA" id="ARBA00023136"/>
    </source>
</evidence>
<feature type="transmembrane region" description="Helical" evidence="6">
    <location>
        <begin position="124"/>
        <end position="143"/>
    </location>
</feature>
<dbReference type="AlphaFoldDB" id="A0A829GKP1"/>
<feature type="transmembrane region" description="Helical" evidence="6">
    <location>
        <begin position="44"/>
        <end position="66"/>
    </location>
</feature>
<evidence type="ECO:0000313" key="7">
    <source>
        <dbReference type="EMBL" id="EPC58634.1"/>
    </source>
</evidence>
<dbReference type="Pfam" id="PF03706">
    <property type="entry name" value="LPG_synthase_TM"/>
    <property type="match status" value="1"/>
</dbReference>
<comment type="catalytic activity">
    <reaction evidence="6">
        <text>L-lysyl-tRNA(Lys) + a 1,2-diacyl-sn-glycero-3-phospho-(1'-sn-glycerol) = a 1,2-diacyl-sn-glycero-3-phospho-1'-(3'-O-L-lysyl)-sn-glycerol + tRNA(Lys)</text>
        <dbReference type="Rhea" id="RHEA:10668"/>
        <dbReference type="Rhea" id="RHEA-COMP:9696"/>
        <dbReference type="Rhea" id="RHEA-COMP:9697"/>
        <dbReference type="ChEBI" id="CHEBI:64716"/>
        <dbReference type="ChEBI" id="CHEBI:75792"/>
        <dbReference type="ChEBI" id="CHEBI:78442"/>
        <dbReference type="ChEBI" id="CHEBI:78529"/>
        <dbReference type="EC" id="2.3.2.3"/>
    </reaction>
</comment>
<reference evidence="7 8" key="1">
    <citation type="journal article" date="2013" name="PLoS ONE">
        <title>Lactobacillus paracasei comparative genomics: towards species pan-genome definition and exploitation of diversity.</title>
        <authorList>
            <person name="Smokvina T."/>
            <person name="Wels M."/>
            <person name="Polka J."/>
            <person name="Chervaux C."/>
            <person name="Brisse S."/>
            <person name="Boekhorst J."/>
            <person name="van Hylckama Vlieg J.E."/>
            <person name="Siezen R.J."/>
        </authorList>
    </citation>
    <scope>NUCLEOTIDE SEQUENCE [LARGE SCALE GENOMIC DNA]</scope>
    <source>
        <strain evidence="7 8">Lpp123</strain>
    </source>
</reference>